<dbReference type="STRING" id="5353.A0A1Q3EP32"/>
<dbReference type="EMBL" id="BDGU01000873">
    <property type="protein sequence ID" value="GAW08955.1"/>
    <property type="molecule type" value="Genomic_DNA"/>
</dbReference>
<dbReference type="Pfam" id="PF14223">
    <property type="entry name" value="Retrotran_gag_2"/>
    <property type="match status" value="1"/>
</dbReference>
<keyword evidence="3" id="KW-1185">Reference proteome</keyword>
<dbReference type="AlphaFoldDB" id="A0A1Q3EP32"/>
<feature type="compositionally biased region" description="Low complexity" evidence="1">
    <location>
        <begin position="180"/>
        <end position="193"/>
    </location>
</feature>
<reference evidence="2 3" key="1">
    <citation type="submission" date="2016-08" db="EMBL/GenBank/DDBJ databases">
        <authorList>
            <consortium name="Lentinula edodes genome sequencing consortium"/>
            <person name="Sakamoto Y."/>
            <person name="Nakade K."/>
            <person name="Sato S."/>
            <person name="Yoshida Y."/>
            <person name="Miyazaki K."/>
            <person name="Natsume S."/>
            <person name="Konno N."/>
        </authorList>
    </citation>
    <scope>NUCLEOTIDE SEQUENCE [LARGE SCALE GENOMIC DNA]</scope>
    <source>
        <strain evidence="2 3">NBRC 111202</strain>
    </source>
</reference>
<evidence type="ECO:0000313" key="3">
    <source>
        <dbReference type="Proteomes" id="UP000188533"/>
    </source>
</evidence>
<evidence type="ECO:0000313" key="2">
    <source>
        <dbReference type="EMBL" id="GAW08955.1"/>
    </source>
</evidence>
<accession>A0A1Q3EP32</accession>
<evidence type="ECO:0000256" key="1">
    <source>
        <dbReference type="SAM" id="MobiDB-lite"/>
    </source>
</evidence>
<sequence length="232" mass="25497">MTFSGKEKQPPASDTEKLEKWELKAEKAAGLIYLAVSPAQQVPIKAHQEDPIRMWSILEKQHVSKKPGARFNAYNALFTITKSADESLMDMAARVEAAMADIQNLRPPVAPIAVQSNGLPALGFTLDSLDSELQSMALIRALPEEYRHLSSNLLMQDNLDKEKILCSIPSRTAESRAREQQSVNRAAQAASSSNKKKNNYRAPVRTGEPKDYYDDGVTESAGSATTQAPLLI</sequence>
<gene>
    <name evidence="2" type="ORF">LENED_011069</name>
</gene>
<organism evidence="2 3">
    <name type="scientific">Lentinula edodes</name>
    <name type="common">Shiitake mushroom</name>
    <name type="synonym">Lentinus edodes</name>
    <dbReference type="NCBI Taxonomy" id="5353"/>
    <lineage>
        <taxon>Eukaryota</taxon>
        <taxon>Fungi</taxon>
        <taxon>Dikarya</taxon>
        <taxon>Basidiomycota</taxon>
        <taxon>Agaricomycotina</taxon>
        <taxon>Agaricomycetes</taxon>
        <taxon>Agaricomycetidae</taxon>
        <taxon>Agaricales</taxon>
        <taxon>Marasmiineae</taxon>
        <taxon>Omphalotaceae</taxon>
        <taxon>Lentinula</taxon>
    </lineage>
</organism>
<protein>
    <submittedName>
        <fullName evidence="2">Uncharacterized protein</fullName>
    </submittedName>
</protein>
<comment type="caution">
    <text evidence="2">The sequence shown here is derived from an EMBL/GenBank/DDBJ whole genome shotgun (WGS) entry which is preliminary data.</text>
</comment>
<reference evidence="2 3" key="2">
    <citation type="submission" date="2017-02" db="EMBL/GenBank/DDBJ databases">
        <title>A genome survey and senescence transcriptome analysis in Lentinula edodes.</title>
        <authorList>
            <person name="Sakamoto Y."/>
            <person name="Nakade K."/>
            <person name="Sato S."/>
            <person name="Yoshida Y."/>
            <person name="Miyazaki K."/>
            <person name="Natsume S."/>
            <person name="Konno N."/>
        </authorList>
    </citation>
    <scope>NUCLEOTIDE SEQUENCE [LARGE SCALE GENOMIC DNA]</scope>
    <source>
        <strain evidence="2 3">NBRC 111202</strain>
    </source>
</reference>
<name>A0A1Q3EP32_LENED</name>
<feature type="region of interest" description="Disordered" evidence="1">
    <location>
        <begin position="172"/>
        <end position="232"/>
    </location>
</feature>
<proteinExistence type="predicted"/>
<feature type="compositionally biased region" description="Polar residues" evidence="1">
    <location>
        <begin position="220"/>
        <end position="232"/>
    </location>
</feature>
<dbReference type="Proteomes" id="UP000188533">
    <property type="component" value="Unassembled WGS sequence"/>
</dbReference>